<evidence type="ECO:0000313" key="9">
    <source>
        <dbReference type="Proteomes" id="UP000521872"/>
    </source>
</evidence>
<evidence type="ECO:0000256" key="5">
    <source>
        <dbReference type="SAM" id="Coils"/>
    </source>
</evidence>
<reference evidence="8 9" key="1">
    <citation type="submission" date="2019-12" db="EMBL/GenBank/DDBJ databases">
        <authorList>
            <person name="Floudas D."/>
            <person name="Bentzer J."/>
            <person name="Ahren D."/>
            <person name="Johansson T."/>
            <person name="Persson P."/>
            <person name="Tunlid A."/>
        </authorList>
    </citation>
    <scope>NUCLEOTIDE SEQUENCE [LARGE SCALE GENOMIC DNA]</scope>
    <source>
        <strain evidence="8 9">CBS 102.39</strain>
    </source>
</reference>
<keyword evidence="3" id="KW-0518">Myosin</keyword>
<evidence type="ECO:0000256" key="1">
    <source>
        <dbReference type="ARBA" id="ARBA00004496"/>
    </source>
</evidence>
<feature type="domain" description="Up-regulated during septation protein 1" evidence="7">
    <location>
        <begin position="116"/>
        <end position="249"/>
    </location>
</feature>
<evidence type="ECO:0000256" key="3">
    <source>
        <dbReference type="ARBA" id="ARBA00023123"/>
    </source>
</evidence>
<feature type="compositionally biased region" description="Polar residues" evidence="6">
    <location>
        <begin position="9"/>
        <end position="29"/>
    </location>
</feature>
<feature type="region of interest" description="Disordered" evidence="6">
    <location>
        <begin position="1"/>
        <end position="108"/>
    </location>
</feature>
<feature type="compositionally biased region" description="Low complexity" evidence="6">
    <location>
        <begin position="178"/>
        <end position="208"/>
    </location>
</feature>
<feature type="region of interest" description="Disordered" evidence="6">
    <location>
        <begin position="436"/>
        <end position="465"/>
    </location>
</feature>
<feature type="compositionally biased region" description="Polar residues" evidence="6">
    <location>
        <begin position="98"/>
        <end position="108"/>
    </location>
</feature>
<dbReference type="InterPro" id="IPR029191">
    <property type="entry name" value="Uds1"/>
</dbReference>
<dbReference type="PANTHER" id="PTHR46349:SF6">
    <property type="entry name" value="MYOSIN-6-LIKE"/>
    <property type="match status" value="1"/>
</dbReference>
<proteinExistence type="predicted"/>
<feature type="compositionally biased region" description="Low complexity" evidence="6">
    <location>
        <begin position="265"/>
        <end position="291"/>
    </location>
</feature>
<name>A0A8H4VRS2_9AGAR</name>
<feature type="region of interest" description="Disordered" evidence="6">
    <location>
        <begin position="934"/>
        <end position="960"/>
    </location>
</feature>
<feature type="compositionally biased region" description="Low complexity" evidence="6">
    <location>
        <begin position="509"/>
        <end position="521"/>
    </location>
</feature>
<dbReference type="PANTHER" id="PTHR46349">
    <property type="entry name" value="CINGULIN-LIKE PROTEIN 1-RELATED"/>
    <property type="match status" value="1"/>
</dbReference>
<sequence>MYSMLGTGSPANSPSFQSSALPLKSSSGPTWPPPEADAVQPTLASPISLQSPPPKRPSMRAPVTVSRKSLDGPSKTRNTAPSTPIASAATTSLPPQTPSRRLSPSRPLNTRDELLISLMASEAVVDSRDYDILDAEQVDELKKEYQLLSSRTEALSKKLTLETKIRDAALSLSRVTNSQSQSRSRKAASTSSSTSASASPSSSSSASPDQLAAANARVERTQRELAKLTERKNEVNRMLMEHRAGVLSFSVRSLEKKVSVGGSGYSDDSGYESNRSTLLSPTTPAPSSSNNNVLNGLMSPKSRFDGAHLFAGHADTIVPKLKLSAEAAAASIASLETRLKEAQKALVAAGKKQAEMGRELALMKLEKQEVETMLGMELQSAEETIIQLKEDIDDSSQSTERGKAELEKEFEERLEEETRRMQTELEQEKQVIQAKMQDELDRQRREWDEREGAERQRFEQEKAEEVQKLRNDIDDLHAQFEEERRIWEDEKLEDLARLQEEMEQEQNRSRSQSELSESQSQAHAQLTEELEFGLQTLQQMVKTHGIVLFARDSSLQGLLNAISMHLDAVHKKLENYTKAESEWDTLRRKMEEDVRAGLDKREAMAKEIEDARKERDAALAAAAAATASLANASNSNAGKRDTITGNSTNTNAPTNFSATEEEVLSLLQPLWAILPSPEARAAKFGAGRSFRTGSPTPSTPLSTANANGNVITSLSDLDVRSLKALYNPSNTNHTRGVGDRGSTSSTVSSLMFNPASPVTPTSTATNSAPFSLPAFAARVQALINDDRALIERLIRFAQAHDLLKKNAERAQKLAQDGTHALETYQKQVRTLEERGQAAWTKVAALQEELHLVHDALERVTAEKHNLEAQAAEQAETCRQLTEANNTLSARTLTLAEEAAQAPTQVRRHFEVQMQEMQTKLQADLRDVQAKLEEAQKKEEETRKKLEAAQEEVDMMRNSEQSQRIALLDELNSMQTENGNLRAQLRAAKK</sequence>
<dbReference type="EMBL" id="JAACJL010000016">
    <property type="protein sequence ID" value="KAF4619692.1"/>
    <property type="molecule type" value="Genomic_DNA"/>
</dbReference>
<evidence type="ECO:0000256" key="6">
    <source>
        <dbReference type="SAM" id="MobiDB-lite"/>
    </source>
</evidence>
<feature type="compositionally biased region" description="Polar residues" evidence="6">
    <location>
        <begin position="643"/>
        <end position="653"/>
    </location>
</feature>
<feature type="compositionally biased region" description="Basic and acidic residues" evidence="6">
    <location>
        <begin position="934"/>
        <end position="947"/>
    </location>
</feature>
<feature type="region of interest" description="Disordered" evidence="6">
    <location>
        <begin position="500"/>
        <end position="524"/>
    </location>
</feature>
<feature type="region of interest" description="Disordered" evidence="6">
    <location>
        <begin position="172"/>
        <end position="219"/>
    </location>
</feature>
<dbReference type="AlphaFoldDB" id="A0A8H4VRS2"/>
<evidence type="ECO:0000256" key="4">
    <source>
        <dbReference type="ARBA" id="ARBA00023175"/>
    </source>
</evidence>
<evidence type="ECO:0000313" key="8">
    <source>
        <dbReference type="EMBL" id="KAF4619692.1"/>
    </source>
</evidence>
<feature type="region of interest" description="Disordered" evidence="6">
    <location>
        <begin position="261"/>
        <end position="291"/>
    </location>
</feature>
<feature type="coiled-coil region" evidence="5">
    <location>
        <begin position="325"/>
        <end position="352"/>
    </location>
</feature>
<feature type="coiled-coil region" evidence="5">
    <location>
        <begin position="814"/>
        <end position="883"/>
    </location>
</feature>
<keyword evidence="2" id="KW-0963">Cytoplasm</keyword>
<feature type="region of interest" description="Disordered" evidence="6">
    <location>
        <begin position="630"/>
        <end position="653"/>
    </location>
</feature>
<protein>
    <recommendedName>
        <fullName evidence="7">Up-regulated during septation protein 1 domain-containing protein</fullName>
    </recommendedName>
</protein>
<evidence type="ECO:0000259" key="7">
    <source>
        <dbReference type="Pfam" id="PF15456"/>
    </source>
</evidence>
<gene>
    <name evidence="8" type="ORF">D9613_004966</name>
</gene>
<comment type="caution">
    <text evidence="8">The sequence shown here is derived from an EMBL/GenBank/DDBJ whole genome shotgun (WGS) entry which is preliminary data.</text>
</comment>
<feature type="compositionally biased region" description="Low complexity" evidence="6">
    <location>
        <begin position="79"/>
        <end position="94"/>
    </location>
</feature>
<comment type="subcellular location">
    <subcellularLocation>
        <location evidence="1">Cytoplasm</location>
    </subcellularLocation>
</comment>
<keyword evidence="9" id="KW-1185">Reference proteome</keyword>
<dbReference type="Proteomes" id="UP000521872">
    <property type="component" value="Unassembled WGS sequence"/>
</dbReference>
<keyword evidence="4" id="KW-0505">Motor protein</keyword>
<dbReference type="Pfam" id="PF15456">
    <property type="entry name" value="Uds1"/>
    <property type="match status" value="1"/>
</dbReference>
<organism evidence="8 9">
    <name type="scientific">Agrocybe pediades</name>
    <dbReference type="NCBI Taxonomy" id="84607"/>
    <lineage>
        <taxon>Eukaryota</taxon>
        <taxon>Fungi</taxon>
        <taxon>Dikarya</taxon>
        <taxon>Basidiomycota</taxon>
        <taxon>Agaricomycotina</taxon>
        <taxon>Agaricomycetes</taxon>
        <taxon>Agaricomycetidae</taxon>
        <taxon>Agaricales</taxon>
        <taxon>Agaricineae</taxon>
        <taxon>Strophariaceae</taxon>
        <taxon>Agrocybe</taxon>
    </lineage>
</organism>
<evidence type="ECO:0000256" key="2">
    <source>
        <dbReference type="ARBA" id="ARBA00022490"/>
    </source>
</evidence>
<accession>A0A8H4VRS2</accession>
<keyword evidence="5" id="KW-0175">Coiled coil</keyword>